<accession>A0A835UJ66</accession>
<name>A0A835UJ66_VANPL</name>
<feature type="compositionally biased region" description="Polar residues" evidence="1">
    <location>
        <begin position="1"/>
        <end position="13"/>
    </location>
</feature>
<gene>
    <name evidence="2" type="ORF">HPP92_021176</name>
</gene>
<protein>
    <submittedName>
        <fullName evidence="2">Uncharacterized protein</fullName>
    </submittedName>
</protein>
<dbReference type="Proteomes" id="UP000639772">
    <property type="component" value="Chromosome 11"/>
</dbReference>
<proteinExistence type="predicted"/>
<dbReference type="AlphaFoldDB" id="A0A835UJ66"/>
<evidence type="ECO:0000313" key="2">
    <source>
        <dbReference type="EMBL" id="KAG0462700.1"/>
    </source>
</evidence>
<feature type="compositionally biased region" description="Basic and acidic residues" evidence="1">
    <location>
        <begin position="14"/>
        <end position="28"/>
    </location>
</feature>
<feature type="region of interest" description="Disordered" evidence="1">
    <location>
        <begin position="1"/>
        <end position="42"/>
    </location>
</feature>
<evidence type="ECO:0000256" key="1">
    <source>
        <dbReference type="SAM" id="MobiDB-lite"/>
    </source>
</evidence>
<evidence type="ECO:0000313" key="3">
    <source>
        <dbReference type="Proteomes" id="UP000639772"/>
    </source>
</evidence>
<sequence length="114" mass="12744">MLLSAHSQSLQQFSRDKSGAKGQLREQGFEVSRGSRQQRLRRSLRVGSSRVEAVQVEKLEAVEILQAREAAAMISRRRQRSCSMDDGVEASIEMIGCQEADGVLKGERGRGKRR</sequence>
<organism evidence="2 3">
    <name type="scientific">Vanilla planifolia</name>
    <name type="common">Vanilla</name>
    <dbReference type="NCBI Taxonomy" id="51239"/>
    <lineage>
        <taxon>Eukaryota</taxon>
        <taxon>Viridiplantae</taxon>
        <taxon>Streptophyta</taxon>
        <taxon>Embryophyta</taxon>
        <taxon>Tracheophyta</taxon>
        <taxon>Spermatophyta</taxon>
        <taxon>Magnoliopsida</taxon>
        <taxon>Liliopsida</taxon>
        <taxon>Asparagales</taxon>
        <taxon>Orchidaceae</taxon>
        <taxon>Vanilloideae</taxon>
        <taxon>Vanilleae</taxon>
        <taxon>Vanilla</taxon>
    </lineage>
</organism>
<comment type="caution">
    <text evidence="2">The sequence shown here is derived from an EMBL/GenBank/DDBJ whole genome shotgun (WGS) entry which is preliminary data.</text>
</comment>
<reference evidence="2 3" key="1">
    <citation type="journal article" date="2020" name="Nat. Food">
        <title>A phased Vanilla planifolia genome enables genetic improvement of flavour and production.</title>
        <authorList>
            <person name="Hasing T."/>
            <person name="Tang H."/>
            <person name="Brym M."/>
            <person name="Khazi F."/>
            <person name="Huang T."/>
            <person name="Chambers A.H."/>
        </authorList>
    </citation>
    <scope>NUCLEOTIDE SEQUENCE [LARGE SCALE GENOMIC DNA]</scope>
    <source>
        <tissue evidence="2">Leaf</tissue>
    </source>
</reference>
<dbReference type="EMBL" id="JADCNM010000011">
    <property type="protein sequence ID" value="KAG0462700.1"/>
    <property type="molecule type" value="Genomic_DNA"/>
</dbReference>